<dbReference type="InterPro" id="IPR031025">
    <property type="entry name" value="LruC_dom"/>
</dbReference>
<reference evidence="2 5" key="2">
    <citation type="journal article" date="2019" name="Nat. Med.">
        <title>A library of human gut bacterial isolates paired with longitudinal multiomics data enables mechanistic microbiome research.</title>
        <authorList>
            <person name="Poyet M."/>
            <person name="Groussin M."/>
            <person name="Gibbons S.M."/>
            <person name="Avila-Pacheco J."/>
            <person name="Jiang X."/>
            <person name="Kearney S.M."/>
            <person name="Perrotta A.R."/>
            <person name="Berdy B."/>
            <person name="Zhao S."/>
            <person name="Lieberman T.D."/>
            <person name="Swanson P.K."/>
            <person name="Smith M."/>
            <person name="Roesemann S."/>
            <person name="Alexander J.E."/>
            <person name="Rich S.A."/>
            <person name="Livny J."/>
            <person name="Vlamakis H."/>
            <person name="Clish C."/>
            <person name="Bullock K."/>
            <person name="Deik A."/>
            <person name="Scott J."/>
            <person name="Pierce K.A."/>
            <person name="Xavier R.J."/>
            <person name="Alm E.J."/>
        </authorList>
    </citation>
    <scope>NUCLEOTIDE SEQUENCE [LARGE SCALE GENOMIC DNA]</scope>
    <source>
        <strain evidence="2 5">BIOML-A15</strain>
    </source>
</reference>
<proteinExistence type="predicted"/>
<evidence type="ECO:0000313" key="4">
    <source>
        <dbReference type="Proteomes" id="UP000286031"/>
    </source>
</evidence>
<dbReference type="Pfam" id="PF16130">
    <property type="entry name" value="DUF4842"/>
    <property type="match status" value="1"/>
</dbReference>
<dbReference type="Proteomes" id="UP000286031">
    <property type="component" value="Unassembled WGS sequence"/>
</dbReference>
<dbReference type="InterPro" id="IPR032295">
    <property type="entry name" value="DUF4842"/>
</dbReference>
<dbReference type="AlphaFoldDB" id="A0A413EHL8"/>
<dbReference type="EMBL" id="QSBI01000038">
    <property type="protein sequence ID" value="RGX06403.1"/>
    <property type="molecule type" value="Genomic_DNA"/>
</dbReference>
<protein>
    <submittedName>
        <fullName evidence="3">LruC domain-containing protein</fullName>
    </submittedName>
</protein>
<evidence type="ECO:0000259" key="1">
    <source>
        <dbReference type="Pfam" id="PF16130"/>
    </source>
</evidence>
<feature type="domain" description="DUF4842" evidence="1">
    <location>
        <begin position="235"/>
        <end position="412"/>
    </location>
</feature>
<reference evidence="3 4" key="1">
    <citation type="submission" date="2018-08" db="EMBL/GenBank/DDBJ databases">
        <title>A genome reference for cultivated species of the human gut microbiota.</title>
        <authorList>
            <person name="Zou Y."/>
            <person name="Xue W."/>
            <person name="Luo G."/>
        </authorList>
    </citation>
    <scope>NUCLEOTIDE SEQUENCE [LARGE SCALE GENOMIC DNA]</scope>
    <source>
        <strain evidence="3 4">AF04-46</strain>
    </source>
</reference>
<comment type="caution">
    <text evidence="3">The sequence shown here is derived from an EMBL/GenBank/DDBJ whole genome shotgun (WGS) entry which is preliminary data.</text>
</comment>
<sequence>MQLYLLYLQIIPTFVPNKSNPIINKTSTAVMKKKTILFASCLLGALAFSSCEKNLYDESKQPEKEKRITDLNIPADFDWADSQNAKVKFTCQTATTIYVYSEKDCNENSLMLQMDVDATTKELPLEIPGYLENVYVKYEGESNVFTIPVENETISISTVPKTKALTGKAAAKSGMNIFQFCYPQSRGYATVMFEDMYPSLGDYDFNDFVAWYKLQIPEFYLDYKKGGYCTEYLYIGFQVRAIGGVYDYDPYIRLTDVKYDEINLNLTSDYQDERFKIRKGPNGEVILVFEKPSIPEGYKYFNTDPNQMTKPDLFAPYIYLHFKSSVRVERLQNSKVDIYLAKKNHGQEIHLKDYKSVYGSPQEKYANEKNFVWGFKIPAAIYHATETTSFLEAYPDFEAWVTSGGEQKKMWWENWNSKKLIIN</sequence>
<evidence type="ECO:0000313" key="5">
    <source>
        <dbReference type="Proteomes" id="UP000424805"/>
    </source>
</evidence>
<accession>A0A413EHL8</accession>
<dbReference type="NCBIfam" id="TIGR04456">
    <property type="entry name" value="LruC_dom"/>
    <property type="match status" value="1"/>
</dbReference>
<gene>
    <name evidence="3" type="ORF">DWV35_22100</name>
    <name evidence="2" type="ORF">F3B90_08455</name>
</gene>
<dbReference type="EMBL" id="VWFP01000007">
    <property type="protein sequence ID" value="KAA4627947.1"/>
    <property type="molecule type" value="Genomic_DNA"/>
</dbReference>
<evidence type="ECO:0000313" key="2">
    <source>
        <dbReference type="EMBL" id="KAA4627947.1"/>
    </source>
</evidence>
<dbReference type="Proteomes" id="UP000424805">
    <property type="component" value="Unassembled WGS sequence"/>
</dbReference>
<evidence type="ECO:0000313" key="3">
    <source>
        <dbReference type="EMBL" id="RGX06403.1"/>
    </source>
</evidence>
<name>A0A413EHL8_BACOV</name>
<organism evidence="3 4">
    <name type="scientific">Bacteroides ovatus</name>
    <dbReference type="NCBI Taxonomy" id="28116"/>
    <lineage>
        <taxon>Bacteria</taxon>
        <taxon>Pseudomonadati</taxon>
        <taxon>Bacteroidota</taxon>
        <taxon>Bacteroidia</taxon>
        <taxon>Bacteroidales</taxon>
        <taxon>Bacteroidaceae</taxon>
        <taxon>Bacteroides</taxon>
    </lineage>
</organism>